<keyword evidence="3" id="KW-0812">Transmembrane</keyword>
<keyword evidence="3" id="KW-1133">Transmembrane helix</keyword>
<evidence type="ECO:0000256" key="2">
    <source>
        <dbReference type="SAM" id="MobiDB-lite"/>
    </source>
</evidence>
<dbReference type="EMBL" id="CAID01000015">
    <property type="protein sequence ID" value="CEG01736.1"/>
    <property type="molecule type" value="Genomic_DNA"/>
</dbReference>
<dbReference type="InterPro" id="IPR050194">
    <property type="entry name" value="Glycosyltransferase_grp1"/>
</dbReference>
<feature type="domain" description="Glycosyl transferase family 1" evidence="4">
    <location>
        <begin position="271"/>
        <end position="432"/>
    </location>
</feature>
<dbReference type="PANTHER" id="PTHR45947">
    <property type="entry name" value="SULFOQUINOVOSYL TRANSFERASE SQD2"/>
    <property type="match status" value="1"/>
</dbReference>
<dbReference type="KEGG" id="ota:OT_ostta15g01110"/>
<keyword evidence="7" id="KW-0808">Transferase</keyword>
<evidence type="ECO:0000256" key="3">
    <source>
        <dbReference type="SAM" id="Phobius"/>
    </source>
</evidence>
<dbReference type="Pfam" id="PF13439">
    <property type="entry name" value="Glyco_transf_4"/>
    <property type="match status" value="1"/>
</dbReference>
<reference evidence="7 8" key="2">
    <citation type="journal article" date="2014" name="BMC Genomics">
        <title>An improved genome of the model marine alga Ostreococcus tauri unfolds by assessing Illumina de novo assemblies.</title>
        <authorList>
            <person name="Blanc-Mathieu R."/>
            <person name="Verhelst B."/>
            <person name="Derelle E."/>
            <person name="Rombauts S."/>
            <person name="Bouget F.Y."/>
            <person name="Carre I."/>
            <person name="Chateau A."/>
            <person name="Eyre-Walker A."/>
            <person name="Grimsley N."/>
            <person name="Moreau H."/>
            <person name="Piegu B."/>
            <person name="Rivals E."/>
            <person name="Schackwitz W."/>
            <person name="Van de Peer Y."/>
            <person name="Piganeau G."/>
        </authorList>
    </citation>
    <scope>NUCLEOTIDE SEQUENCE [LARGE SCALE GENOMIC DNA]</scope>
    <source>
        <strain evidence="8">OTTH 0595 / CCAP 157/2 / RCC745</strain>
    </source>
</reference>
<feature type="transmembrane region" description="Helical" evidence="3">
    <location>
        <begin position="566"/>
        <end position="592"/>
    </location>
</feature>
<comment type="caution">
    <text evidence="7">The sequence shown here is derived from an EMBL/GenBank/DDBJ whole genome shotgun (WGS) entry which is preliminary data.</text>
</comment>
<keyword evidence="1" id="KW-0328">Glycosyltransferase</keyword>
<feature type="transmembrane region" description="Helical" evidence="3">
    <location>
        <begin position="489"/>
        <end position="506"/>
    </location>
</feature>
<dbReference type="Pfam" id="PF09335">
    <property type="entry name" value="VTT_dom"/>
    <property type="match status" value="1"/>
</dbReference>
<feature type="domain" description="VTT" evidence="5">
    <location>
        <begin position="560"/>
        <end position="694"/>
    </location>
</feature>
<evidence type="ECO:0000313" key="7">
    <source>
        <dbReference type="EMBL" id="CEG01736.1"/>
    </source>
</evidence>
<dbReference type="AlphaFoldDB" id="A0A096PAH6"/>
<evidence type="ECO:0000256" key="1">
    <source>
        <dbReference type="ARBA" id="ARBA00022676"/>
    </source>
</evidence>
<evidence type="ECO:0000259" key="5">
    <source>
        <dbReference type="Pfam" id="PF09335"/>
    </source>
</evidence>
<reference evidence="8" key="1">
    <citation type="journal article" date="2006" name="Proc. Natl. Acad. Sci. U.S.A.">
        <title>Genome analysis of the smallest free-living eukaryote Ostreococcus tauri unveils many unique features.</title>
        <authorList>
            <person name="Derelle E."/>
            <person name="Ferraz C."/>
            <person name="Rombauts S."/>
            <person name="Rouze P."/>
            <person name="Worden A.Z."/>
            <person name="Robbens S."/>
            <person name="Partensky F."/>
            <person name="Degroeve S."/>
            <person name="Echeynie S."/>
            <person name="Cooke R."/>
            <person name="Saeys Y."/>
            <person name="Wuyts J."/>
            <person name="Jabbari K."/>
            <person name="Bowler C."/>
            <person name="Panaud O."/>
            <person name="Piegu B."/>
            <person name="Ball S.G."/>
            <person name="Ral J.-P."/>
            <person name="Bouget F.-Y."/>
            <person name="Piganeau G."/>
            <person name="De Baets B."/>
            <person name="Picard A."/>
            <person name="Delseny M."/>
            <person name="Demaille J."/>
            <person name="Van de Peer Y."/>
            <person name="Moreau H."/>
        </authorList>
    </citation>
    <scope>NUCLEOTIDE SEQUENCE [LARGE SCALE GENOMIC DNA]</scope>
    <source>
        <strain evidence="8">OTTH 0595 / CCAP 157/2 / RCC745</strain>
    </source>
</reference>
<evidence type="ECO:0000313" key="8">
    <source>
        <dbReference type="Proteomes" id="UP000009170"/>
    </source>
</evidence>
<protein>
    <submittedName>
        <fullName evidence="7">Glycosyl transferase, family 1</fullName>
    </submittedName>
</protein>
<dbReference type="InterPro" id="IPR028098">
    <property type="entry name" value="Glyco_trans_4-like_N"/>
</dbReference>
<feature type="region of interest" description="Disordered" evidence="2">
    <location>
        <begin position="1"/>
        <end position="26"/>
    </location>
</feature>
<evidence type="ECO:0000259" key="6">
    <source>
        <dbReference type="Pfam" id="PF13439"/>
    </source>
</evidence>
<dbReference type="RefSeq" id="XP_022841138.1">
    <property type="nucleotide sequence ID" value="XM_022982381.1"/>
</dbReference>
<dbReference type="SUPFAM" id="SSF53756">
    <property type="entry name" value="UDP-Glycosyltransferase/glycogen phosphorylase"/>
    <property type="match status" value="1"/>
</dbReference>
<dbReference type="InterPro" id="IPR032816">
    <property type="entry name" value="VTT_dom"/>
</dbReference>
<dbReference type="OrthoDB" id="443318at2759"/>
<dbReference type="InterPro" id="IPR001296">
    <property type="entry name" value="Glyco_trans_1"/>
</dbReference>
<proteinExistence type="predicted"/>
<feature type="transmembrane region" description="Helical" evidence="3">
    <location>
        <begin position="673"/>
        <end position="692"/>
    </location>
</feature>
<dbReference type="Gene3D" id="3.40.50.2000">
    <property type="entry name" value="Glycogen Phosphorylase B"/>
    <property type="match status" value="2"/>
</dbReference>
<dbReference type="CDD" id="cd03814">
    <property type="entry name" value="GT4-like"/>
    <property type="match status" value="1"/>
</dbReference>
<dbReference type="GO" id="GO:0016757">
    <property type="term" value="F:glycosyltransferase activity"/>
    <property type="evidence" value="ECO:0007669"/>
    <property type="project" value="UniProtKB-KW"/>
</dbReference>
<dbReference type="InParanoid" id="A0A096PAH6"/>
<sequence>MRTMPSVVAASPIPSARATRGRATRRVTTTGRARIFQPLGTAARARPVAPRALRGRGDGGALCAIAPASTEDGTTAAVKKRRVAIFVEPSPFSHVSGMKNRFLRLIENLREMGDDVVVITPDRNPPAEYHGAKVIGLRGFVLPFYGTDTLLCSFGVSGEVWREFRERPPDLVHCAVPGGLVFGAMTYCKLLDLPLVQSYHTHIPHYIPRYTWAGLVKPMWDLIRFWNGYAATTLVTSSILENELRGEGCTNLQVWDKGVDTVSFNPKFRSEEMRKRLSGGRDGPIIGCVGRLGAEKRLGDLKDILAKLPPNVNLAIIGDGPERQKLEKHFEGTNTVFTGMITGDDLSAAYASLDVFVMPSPSETLGFVVMESMASSVPVVAVAAGGLLDILTKPGDVGLLYPEYDYDAAAKHVTMLLEDDVERKRMGEASRKDVEKWGWMSSNRNLRDNQYTKGLARFFRLQRLRNVAKAIGVRRRTAAAIDFLISGQYILQIVVFTAAVGALIYARQTGPAVAASKVKAAFVASNWLTVSEAAIKEAGPVLAPAFLTAITTLAAIIPFVPTQPLFVMAGLFFGPAYGAAIGLFAAVCAAGISSATSRSRGYGKISDAIASSGVGAPARRSIRAQLRKVNRAVSGDGDAVIQAAKVAVMRLLPHAPFTVTNYLLGLTQVPVRAIIAGTALGMAPWVAFYAIVGANSRALVRSGGPSLADVAHKIYTTGTARIPDLLTTTEFALVVLCTVLLLLRPAAPAEPLLDSR</sequence>
<dbReference type="Pfam" id="PF00534">
    <property type="entry name" value="Glycos_transf_1"/>
    <property type="match status" value="1"/>
</dbReference>
<feature type="transmembrane region" description="Helical" evidence="3">
    <location>
        <begin position="725"/>
        <end position="743"/>
    </location>
</feature>
<dbReference type="GeneID" id="9830704"/>
<name>A0A096PAH6_OSTTA</name>
<keyword evidence="8" id="KW-1185">Reference proteome</keyword>
<organism evidence="7 8">
    <name type="scientific">Ostreococcus tauri</name>
    <name type="common">Marine green alga</name>
    <dbReference type="NCBI Taxonomy" id="70448"/>
    <lineage>
        <taxon>Eukaryota</taxon>
        <taxon>Viridiplantae</taxon>
        <taxon>Chlorophyta</taxon>
        <taxon>Mamiellophyceae</taxon>
        <taxon>Mamiellales</taxon>
        <taxon>Bathycoccaceae</taxon>
        <taxon>Ostreococcus</taxon>
    </lineage>
</organism>
<keyword evidence="3" id="KW-0472">Membrane</keyword>
<feature type="domain" description="Glycosyltransferase subfamily 4-like N-terminal" evidence="6">
    <location>
        <begin position="95"/>
        <end position="261"/>
    </location>
</feature>
<evidence type="ECO:0000259" key="4">
    <source>
        <dbReference type="Pfam" id="PF00534"/>
    </source>
</evidence>
<dbReference type="PANTHER" id="PTHR45947:SF3">
    <property type="entry name" value="SULFOQUINOVOSYL TRANSFERASE SQD2"/>
    <property type="match status" value="1"/>
</dbReference>
<feature type="transmembrane region" description="Helical" evidence="3">
    <location>
        <begin position="541"/>
        <end position="560"/>
    </location>
</feature>
<accession>A0A096PAH6</accession>
<gene>
    <name evidence="7" type="ORF">OT_ostta15g01110</name>
</gene>
<dbReference type="Proteomes" id="UP000009170">
    <property type="component" value="Unassembled WGS sequence"/>
</dbReference>
<dbReference type="STRING" id="70448.A0A096PAH6"/>